<name>A0A835EQ11_9POAL</name>
<dbReference type="Proteomes" id="UP000636709">
    <property type="component" value="Unassembled WGS sequence"/>
</dbReference>
<dbReference type="Gene3D" id="1.10.630.10">
    <property type="entry name" value="Cytochrome P450"/>
    <property type="match status" value="1"/>
</dbReference>
<dbReference type="FunFam" id="1.10.630.10:FF:000064">
    <property type="entry name" value="Cytochrome P450 monooxygenase"/>
    <property type="match status" value="1"/>
</dbReference>
<dbReference type="CDD" id="cd11072">
    <property type="entry name" value="CYP71-like"/>
    <property type="match status" value="1"/>
</dbReference>
<gene>
    <name evidence="11" type="ORF">HU200_035084</name>
</gene>
<reference evidence="11" key="1">
    <citation type="submission" date="2020-07" db="EMBL/GenBank/DDBJ databases">
        <title>Genome sequence and genetic diversity analysis of an under-domesticated orphan crop, white fonio (Digitaria exilis).</title>
        <authorList>
            <person name="Bennetzen J.L."/>
            <person name="Chen S."/>
            <person name="Ma X."/>
            <person name="Wang X."/>
            <person name="Yssel A.E.J."/>
            <person name="Chaluvadi S.R."/>
            <person name="Johnson M."/>
            <person name="Gangashetty P."/>
            <person name="Hamidou F."/>
            <person name="Sanogo M.D."/>
            <person name="Zwaenepoel A."/>
            <person name="Wallace J."/>
            <person name="Van De Peer Y."/>
            <person name="Van Deynze A."/>
        </authorList>
    </citation>
    <scope>NUCLEOTIDE SEQUENCE</scope>
    <source>
        <tissue evidence="11">Leaves</tissue>
    </source>
</reference>
<evidence type="ECO:0000256" key="4">
    <source>
        <dbReference type="ARBA" id="ARBA00022723"/>
    </source>
</evidence>
<organism evidence="11 12">
    <name type="scientific">Digitaria exilis</name>
    <dbReference type="NCBI Taxonomy" id="1010633"/>
    <lineage>
        <taxon>Eukaryota</taxon>
        <taxon>Viridiplantae</taxon>
        <taxon>Streptophyta</taxon>
        <taxon>Embryophyta</taxon>
        <taxon>Tracheophyta</taxon>
        <taxon>Spermatophyta</taxon>
        <taxon>Magnoliopsida</taxon>
        <taxon>Liliopsida</taxon>
        <taxon>Poales</taxon>
        <taxon>Poaceae</taxon>
        <taxon>PACMAD clade</taxon>
        <taxon>Panicoideae</taxon>
        <taxon>Panicodae</taxon>
        <taxon>Paniceae</taxon>
        <taxon>Anthephorinae</taxon>
        <taxon>Digitaria</taxon>
    </lineage>
</organism>
<dbReference type="InterPro" id="IPR017972">
    <property type="entry name" value="Cyt_P450_CS"/>
</dbReference>
<keyword evidence="3 8" id="KW-0349">Heme</keyword>
<keyword evidence="4 8" id="KW-0479">Metal-binding</keyword>
<keyword evidence="10" id="KW-0732">Signal</keyword>
<proteinExistence type="inferred from homology"/>
<accession>A0A835EQ11</accession>
<dbReference type="AlphaFoldDB" id="A0A835EQ11"/>
<dbReference type="GO" id="GO:0020037">
    <property type="term" value="F:heme binding"/>
    <property type="evidence" value="ECO:0007669"/>
    <property type="project" value="InterPro"/>
</dbReference>
<dbReference type="GO" id="GO:0004497">
    <property type="term" value="F:monooxygenase activity"/>
    <property type="evidence" value="ECO:0007669"/>
    <property type="project" value="UniProtKB-KW"/>
</dbReference>
<evidence type="ECO:0000256" key="3">
    <source>
        <dbReference type="ARBA" id="ARBA00022617"/>
    </source>
</evidence>
<protein>
    <recommendedName>
        <fullName evidence="13">Cytochrome P450</fullName>
    </recommendedName>
</protein>
<sequence length="492" mass="54083">MDELFLVGCLSLAAILLLSLLVDRTSSTKETGARARLPPGPWNLPVIGSLHHLVGAPPHRALLRLARLHGPVMLLRLGEVPAVVVSSPEAAAEVMKANDPVFASRPRGATADVVGFGGKGLIFAPYGEHWRQMRKVCVVELLSARQVRRMERIRQAEAATAMAASPSADAVINLSQGLTALTNNVVARAAFGGECRQQQAYLREIEVVATLAAGFNLPDLFPSSRLARRSHARVERIIAGIVQEHMEKRSTSHVFVGADDEDLLDVLLRLQEEGSLAFPITTEIIGAVISDIFGAATDTTASTIEWAMAELIRNPQAMSRATYEVRQKLGQGRVSITNADLGDLHYLRMVIKETLRLRPPAPLILRASQDNCQIMGYDIPKGSSVFINTFAVARDPKYWDKPEEFMPERFESSTADYRWTHSEFIPFGAGRRQCPGALFATTTIELTLANLLYHFDWALPAGEDPKALDMSEVFGITVRRRANLCMRAHLVH</sequence>
<comment type="similarity">
    <text evidence="2 9">Belongs to the cytochrome P450 family.</text>
</comment>
<keyword evidence="6 8" id="KW-0408">Iron</keyword>
<dbReference type="PRINTS" id="PR00463">
    <property type="entry name" value="EP450I"/>
</dbReference>
<keyword evidence="12" id="KW-1185">Reference proteome</keyword>
<dbReference type="InterPro" id="IPR002401">
    <property type="entry name" value="Cyt_P450_E_grp-I"/>
</dbReference>
<evidence type="ECO:0000256" key="8">
    <source>
        <dbReference type="PIRSR" id="PIRSR602401-1"/>
    </source>
</evidence>
<evidence type="ECO:0000256" key="6">
    <source>
        <dbReference type="ARBA" id="ARBA00023004"/>
    </source>
</evidence>
<dbReference type="PRINTS" id="PR00385">
    <property type="entry name" value="P450"/>
</dbReference>
<dbReference type="PANTHER" id="PTHR47955">
    <property type="entry name" value="CYTOCHROME P450 FAMILY 71 PROTEIN"/>
    <property type="match status" value="1"/>
</dbReference>
<dbReference type="PANTHER" id="PTHR47955:SF19">
    <property type="entry name" value="CYTOCHROME P450 71A9-LIKE ISOFORM X1"/>
    <property type="match status" value="1"/>
</dbReference>
<evidence type="ECO:0000256" key="5">
    <source>
        <dbReference type="ARBA" id="ARBA00023002"/>
    </source>
</evidence>
<evidence type="ECO:0000256" key="7">
    <source>
        <dbReference type="ARBA" id="ARBA00023033"/>
    </source>
</evidence>
<evidence type="ECO:0008006" key="13">
    <source>
        <dbReference type="Google" id="ProtNLM"/>
    </source>
</evidence>
<comment type="cofactor">
    <cofactor evidence="1 8">
        <name>heme</name>
        <dbReference type="ChEBI" id="CHEBI:30413"/>
    </cofactor>
</comment>
<dbReference type="InterPro" id="IPR036396">
    <property type="entry name" value="Cyt_P450_sf"/>
</dbReference>
<evidence type="ECO:0000313" key="11">
    <source>
        <dbReference type="EMBL" id="KAF8698825.1"/>
    </source>
</evidence>
<evidence type="ECO:0000256" key="9">
    <source>
        <dbReference type="RuleBase" id="RU000461"/>
    </source>
</evidence>
<keyword evidence="5 9" id="KW-0560">Oxidoreductase</keyword>
<evidence type="ECO:0000256" key="1">
    <source>
        <dbReference type="ARBA" id="ARBA00001971"/>
    </source>
</evidence>
<dbReference type="PROSITE" id="PS00086">
    <property type="entry name" value="CYTOCHROME_P450"/>
    <property type="match status" value="1"/>
</dbReference>
<dbReference type="GO" id="GO:0016705">
    <property type="term" value="F:oxidoreductase activity, acting on paired donors, with incorporation or reduction of molecular oxygen"/>
    <property type="evidence" value="ECO:0007669"/>
    <property type="project" value="InterPro"/>
</dbReference>
<feature type="chain" id="PRO_5032541142" description="Cytochrome P450" evidence="10">
    <location>
        <begin position="28"/>
        <end position="492"/>
    </location>
</feature>
<dbReference type="InterPro" id="IPR001128">
    <property type="entry name" value="Cyt_P450"/>
</dbReference>
<evidence type="ECO:0000256" key="2">
    <source>
        <dbReference type="ARBA" id="ARBA00010617"/>
    </source>
</evidence>
<dbReference type="OrthoDB" id="1470350at2759"/>
<keyword evidence="7 9" id="KW-0503">Monooxygenase</keyword>
<feature type="signal peptide" evidence="10">
    <location>
        <begin position="1"/>
        <end position="27"/>
    </location>
</feature>
<dbReference type="SUPFAM" id="SSF48264">
    <property type="entry name" value="Cytochrome P450"/>
    <property type="match status" value="1"/>
</dbReference>
<evidence type="ECO:0000256" key="10">
    <source>
        <dbReference type="SAM" id="SignalP"/>
    </source>
</evidence>
<evidence type="ECO:0000313" key="12">
    <source>
        <dbReference type="Proteomes" id="UP000636709"/>
    </source>
</evidence>
<dbReference type="GO" id="GO:0005506">
    <property type="term" value="F:iron ion binding"/>
    <property type="evidence" value="ECO:0007669"/>
    <property type="project" value="InterPro"/>
</dbReference>
<dbReference type="EMBL" id="JACEFO010001862">
    <property type="protein sequence ID" value="KAF8698825.1"/>
    <property type="molecule type" value="Genomic_DNA"/>
</dbReference>
<comment type="caution">
    <text evidence="11">The sequence shown here is derived from an EMBL/GenBank/DDBJ whole genome shotgun (WGS) entry which is preliminary data.</text>
</comment>
<feature type="binding site" description="axial binding residue" evidence="8">
    <location>
        <position position="434"/>
    </location>
    <ligand>
        <name>heme</name>
        <dbReference type="ChEBI" id="CHEBI:30413"/>
    </ligand>
    <ligandPart>
        <name>Fe</name>
        <dbReference type="ChEBI" id="CHEBI:18248"/>
    </ligandPart>
</feature>
<dbReference type="Pfam" id="PF00067">
    <property type="entry name" value="p450"/>
    <property type="match status" value="1"/>
</dbReference>